<keyword evidence="1" id="KW-0472">Membrane</keyword>
<evidence type="ECO:0000256" key="1">
    <source>
        <dbReference type="SAM" id="Phobius"/>
    </source>
</evidence>
<evidence type="ECO:0000313" key="3">
    <source>
        <dbReference type="Proteomes" id="UP000070400"/>
    </source>
</evidence>
<dbReference type="AlphaFoldDB" id="A0A133V7H8"/>
<feature type="non-terminal residue" evidence="2">
    <location>
        <position position="1"/>
    </location>
</feature>
<dbReference type="EMBL" id="LHXX01000016">
    <property type="protein sequence ID" value="KXB02398.1"/>
    <property type="molecule type" value="Genomic_DNA"/>
</dbReference>
<name>A0A133V7H8_9EURY</name>
<accession>A0A133V7H8</accession>
<protein>
    <recommendedName>
        <fullName evidence="4">Type II secretion system protein GspF domain-containing protein</fullName>
    </recommendedName>
</protein>
<proteinExistence type="predicted"/>
<feature type="transmembrane region" description="Helical" evidence="1">
    <location>
        <begin position="59"/>
        <end position="79"/>
    </location>
</feature>
<gene>
    <name evidence="2" type="ORF">AKJ43_01785</name>
</gene>
<feature type="transmembrane region" description="Helical" evidence="1">
    <location>
        <begin position="155"/>
        <end position="174"/>
    </location>
</feature>
<evidence type="ECO:0000313" key="2">
    <source>
        <dbReference type="EMBL" id="KXB02398.1"/>
    </source>
</evidence>
<comment type="caution">
    <text evidence="2">The sequence shown here is derived from an EMBL/GenBank/DDBJ whole genome shotgun (WGS) entry which is preliminary data.</text>
</comment>
<keyword evidence="1" id="KW-0812">Transmembrane</keyword>
<feature type="transmembrane region" description="Helical" evidence="1">
    <location>
        <begin position="398"/>
        <end position="418"/>
    </location>
</feature>
<organism evidence="2 3">
    <name type="scientific">candidate division MSBL1 archaeon SCGC-AAA261D19</name>
    <dbReference type="NCBI Taxonomy" id="1698273"/>
    <lineage>
        <taxon>Archaea</taxon>
        <taxon>Methanobacteriati</taxon>
        <taxon>Methanobacteriota</taxon>
        <taxon>candidate division MSBL1</taxon>
    </lineage>
</organism>
<evidence type="ECO:0008006" key="4">
    <source>
        <dbReference type="Google" id="ProtNLM"/>
    </source>
</evidence>
<sequence length="419" mass="46276">WRGWCEELSRSIQLMISSLSERDEGSRKKVLDQALEIGLQGTRERMESFAMQLKLPTTVIYGVGVLLPLVLLAVLPVLGSINLRIGGLELALIYCVVLPIIIYILEKFVLAKRPAAFPPPKIPSKDDVKQATLFAILVAVLLPALTIFFGLPQTMVIISLLWSLSLSITVYCYFSSVETYRVRKENLKVEREFCDALVQLGNHMKGERPAEDAFRRASSASKGSSIAKVFEKASINLKFGWGGLRSAFFDPVGGALKEVYSPPIRSTLRMLIDVMERSTKSAGKAILQTAKHLERLKQVDREIRRSLGEIVSSMRSVVLFFAPLVAAVTVRLHQFLSEKTAGMPFLGGGTSVSFPFFLTVLGLYIVSLSILLSNYTVEIEWGDDQLIKRMTIAQVLPISMAVFTLGLVIGGQMLSFLAG</sequence>
<feature type="transmembrane region" description="Helical" evidence="1">
    <location>
        <begin position="131"/>
        <end position="149"/>
    </location>
</feature>
<keyword evidence="1" id="KW-1133">Transmembrane helix</keyword>
<dbReference type="Proteomes" id="UP000070400">
    <property type="component" value="Unassembled WGS sequence"/>
</dbReference>
<reference evidence="2 3" key="1">
    <citation type="journal article" date="2016" name="Sci. Rep.">
        <title>Metabolic traits of an uncultured archaeal lineage -MSBL1- from brine pools of the Red Sea.</title>
        <authorList>
            <person name="Mwirichia R."/>
            <person name="Alam I."/>
            <person name="Rashid M."/>
            <person name="Vinu M."/>
            <person name="Ba-Alawi W."/>
            <person name="Anthony Kamau A."/>
            <person name="Kamanda Ngugi D."/>
            <person name="Goker M."/>
            <person name="Klenk H.P."/>
            <person name="Bajic V."/>
            <person name="Stingl U."/>
        </authorList>
    </citation>
    <scope>NUCLEOTIDE SEQUENCE [LARGE SCALE GENOMIC DNA]</scope>
    <source>
        <strain evidence="2">SCGC-AAA261D19</strain>
    </source>
</reference>
<keyword evidence="3" id="KW-1185">Reference proteome</keyword>
<feature type="transmembrane region" description="Helical" evidence="1">
    <location>
        <begin position="317"/>
        <end position="336"/>
    </location>
</feature>
<feature type="transmembrane region" description="Helical" evidence="1">
    <location>
        <begin position="356"/>
        <end position="377"/>
    </location>
</feature>
<feature type="transmembrane region" description="Helical" evidence="1">
    <location>
        <begin position="91"/>
        <end position="110"/>
    </location>
</feature>